<keyword evidence="2" id="KW-1185">Reference proteome</keyword>
<proteinExistence type="predicted"/>
<gene>
    <name evidence="1" type="ORF">LOK49_LG06G02776</name>
</gene>
<evidence type="ECO:0000313" key="2">
    <source>
        <dbReference type="Proteomes" id="UP001060215"/>
    </source>
</evidence>
<dbReference type="Proteomes" id="UP001060215">
    <property type="component" value="Chromosome 5"/>
</dbReference>
<dbReference type="EMBL" id="CM045762">
    <property type="protein sequence ID" value="KAI8009513.1"/>
    <property type="molecule type" value="Genomic_DNA"/>
</dbReference>
<sequence length="101" mass="10844">MRVLSSVVILMLLVLLLFQPSTASRVLHEEEHKKVGKNTDTMVMASLDRVPVPPSGPSGCTNIPGSNGPPCPFQEKNFAGDGLPHASTYPRLMARFGVATK</sequence>
<comment type="caution">
    <text evidence="1">The sequence shown here is derived from an EMBL/GenBank/DDBJ whole genome shotgun (WGS) entry which is preliminary data.</text>
</comment>
<protein>
    <submittedName>
        <fullName evidence="1">Uncharacterized protein</fullName>
    </submittedName>
</protein>
<name>A0ACC0H7L8_9ERIC</name>
<accession>A0ACC0H7L8</accession>
<reference evidence="1 2" key="1">
    <citation type="journal article" date="2022" name="Plant J.">
        <title>Chromosome-level genome of Camellia lanceoleosa provides a valuable resource for understanding genome evolution and self-incompatibility.</title>
        <authorList>
            <person name="Gong W."/>
            <person name="Xiao S."/>
            <person name="Wang L."/>
            <person name="Liao Z."/>
            <person name="Chang Y."/>
            <person name="Mo W."/>
            <person name="Hu G."/>
            <person name="Li W."/>
            <person name="Zhao G."/>
            <person name="Zhu H."/>
            <person name="Hu X."/>
            <person name="Ji K."/>
            <person name="Xiang X."/>
            <person name="Song Q."/>
            <person name="Yuan D."/>
            <person name="Jin S."/>
            <person name="Zhang L."/>
        </authorList>
    </citation>
    <scope>NUCLEOTIDE SEQUENCE [LARGE SCALE GENOMIC DNA]</scope>
    <source>
        <strain evidence="1">SQ_2022a</strain>
    </source>
</reference>
<organism evidence="1 2">
    <name type="scientific">Camellia lanceoleosa</name>
    <dbReference type="NCBI Taxonomy" id="1840588"/>
    <lineage>
        <taxon>Eukaryota</taxon>
        <taxon>Viridiplantae</taxon>
        <taxon>Streptophyta</taxon>
        <taxon>Embryophyta</taxon>
        <taxon>Tracheophyta</taxon>
        <taxon>Spermatophyta</taxon>
        <taxon>Magnoliopsida</taxon>
        <taxon>eudicotyledons</taxon>
        <taxon>Gunneridae</taxon>
        <taxon>Pentapetalae</taxon>
        <taxon>asterids</taxon>
        <taxon>Ericales</taxon>
        <taxon>Theaceae</taxon>
        <taxon>Camellia</taxon>
    </lineage>
</organism>
<evidence type="ECO:0000313" key="1">
    <source>
        <dbReference type="EMBL" id="KAI8009513.1"/>
    </source>
</evidence>